<comment type="similarity">
    <text evidence="4">Belongs to the DEAD box helicase family.</text>
</comment>
<feature type="domain" description="DEAD/DEAH-box helicase" evidence="6">
    <location>
        <begin position="425"/>
        <end position="503"/>
    </location>
</feature>
<dbReference type="SUPFAM" id="SSF52540">
    <property type="entry name" value="P-loop containing nucleoside triphosphate hydrolases"/>
    <property type="match status" value="1"/>
</dbReference>
<dbReference type="EC" id="3.6.4.13" evidence="4"/>
<dbReference type="GO" id="GO:0003723">
    <property type="term" value="F:RNA binding"/>
    <property type="evidence" value="ECO:0007669"/>
    <property type="project" value="UniProtKB-UniRule"/>
</dbReference>
<feature type="region of interest" description="Disordered" evidence="5">
    <location>
        <begin position="240"/>
        <end position="289"/>
    </location>
</feature>
<keyword evidence="3 4" id="KW-0067">ATP-binding</keyword>
<evidence type="ECO:0000256" key="2">
    <source>
        <dbReference type="ARBA" id="ARBA00022801"/>
    </source>
</evidence>
<dbReference type="PANTHER" id="PTHR24031">
    <property type="entry name" value="RNA HELICASE"/>
    <property type="match status" value="1"/>
</dbReference>
<dbReference type="Proteomes" id="UP000232323">
    <property type="component" value="Unassembled WGS sequence"/>
</dbReference>
<dbReference type="GO" id="GO:0005524">
    <property type="term" value="F:ATP binding"/>
    <property type="evidence" value="ECO:0007669"/>
    <property type="project" value="UniProtKB-UniRule"/>
</dbReference>
<dbReference type="GO" id="GO:0016787">
    <property type="term" value="F:hydrolase activity"/>
    <property type="evidence" value="ECO:0007669"/>
    <property type="project" value="UniProtKB-KW"/>
</dbReference>
<name>A0A250XEC6_9CHLO</name>
<proteinExistence type="inferred from homology"/>
<dbReference type="Pfam" id="PF00270">
    <property type="entry name" value="DEAD"/>
    <property type="match status" value="1"/>
</dbReference>
<keyword evidence="4" id="KW-0347">Helicase</keyword>
<dbReference type="Gene3D" id="3.40.50.300">
    <property type="entry name" value="P-loop containing nucleotide triphosphate hydrolases"/>
    <property type="match status" value="2"/>
</dbReference>
<feature type="compositionally biased region" description="Polar residues" evidence="5">
    <location>
        <begin position="240"/>
        <end position="254"/>
    </location>
</feature>
<feature type="compositionally biased region" description="Low complexity" evidence="5">
    <location>
        <begin position="604"/>
        <end position="619"/>
    </location>
</feature>
<comment type="domain">
    <text evidence="4">The Q motif is unique to and characteristic of the DEAD box family of RNA helicases and controls ATP binding and hydrolysis.</text>
</comment>
<comment type="function">
    <text evidence="4">RNA helicase.</text>
</comment>
<gene>
    <name evidence="7" type="ORF">CEUSTIGMA_g8868.t1</name>
</gene>
<evidence type="ECO:0000256" key="1">
    <source>
        <dbReference type="ARBA" id="ARBA00022741"/>
    </source>
</evidence>
<evidence type="ECO:0000313" key="7">
    <source>
        <dbReference type="EMBL" id="GAX81438.1"/>
    </source>
</evidence>
<evidence type="ECO:0000256" key="3">
    <source>
        <dbReference type="ARBA" id="ARBA00022840"/>
    </source>
</evidence>
<protein>
    <recommendedName>
        <fullName evidence="4">ATP-dependent RNA helicase</fullName>
        <ecNumber evidence="4">3.6.4.13</ecNumber>
    </recommendedName>
</protein>
<feature type="region of interest" description="Disordered" evidence="5">
    <location>
        <begin position="1"/>
        <end position="24"/>
    </location>
</feature>
<dbReference type="InterPro" id="IPR011545">
    <property type="entry name" value="DEAD/DEAH_box_helicase_dom"/>
</dbReference>
<dbReference type="STRING" id="1157962.A0A250XEC6"/>
<comment type="catalytic activity">
    <reaction evidence="4">
        <text>ATP + H2O = ADP + phosphate + H(+)</text>
        <dbReference type="Rhea" id="RHEA:13065"/>
        <dbReference type="ChEBI" id="CHEBI:15377"/>
        <dbReference type="ChEBI" id="CHEBI:15378"/>
        <dbReference type="ChEBI" id="CHEBI:30616"/>
        <dbReference type="ChEBI" id="CHEBI:43474"/>
        <dbReference type="ChEBI" id="CHEBI:456216"/>
        <dbReference type="EC" id="3.6.4.13"/>
    </reaction>
</comment>
<feature type="compositionally biased region" description="Low complexity" evidence="5">
    <location>
        <begin position="305"/>
        <end position="323"/>
    </location>
</feature>
<keyword evidence="4" id="KW-0694">RNA-binding</keyword>
<dbReference type="InterPro" id="IPR027417">
    <property type="entry name" value="P-loop_NTPase"/>
</dbReference>
<dbReference type="GO" id="GO:0003724">
    <property type="term" value="F:RNA helicase activity"/>
    <property type="evidence" value="ECO:0007669"/>
    <property type="project" value="UniProtKB-EC"/>
</dbReference>
<evidence type="ECO:0000256" key="4">
    <source>
        <dbReference type="RuleBase" id="RU365068"/>
    </source>
</evidence>
<feature type="region of interest" description="Disordered" evidence="5">
    <location>
        <begin position="741"/>
        <end position="768"/>
    </location>
</feature>
<feature type="compositionally biased region" description="Polar residues" evidence="5">
    <location>
        <begin position="399"/>
        <end position="418"/>
    </location>
</feature>
<feature type="region of interest" description="Disordered" evidence="5">
    <location>
        <begin position="524"/>
        <end position="568"/>
    </location>
</feature>
<feature type="region of interest" description="Disordered" evidence="5">
    <location>
        <begin position="598"/>
        <end position="622"/>
    </location>
</feature>
<sequence>MFIVSSPLKSAGPNRHSNSVNGSTQASLIRQGYHYLHRNSLTCLSAARNSQQHITSTLNQEQNDFVHLSNATCKAAQHSRPSKTDRLSQADVLDMVPFGQQVEHSNATSSVAADNALQSADVLSHVFNLPISSHAQRYLLDILQVECEKSHLQGTQQHSPLRSNSTLFADKGNGDAYSWISASPLLQLLQLILQALNSTTASNMASPSINAGVMPATAAAASTASLKWSCSTSRYDYDGQSSSLSPWQTSTMQQPKVDDESGSSAGASQKHGRRKSSDSKAPAAAATKAPTAAATRALASVAATKAPASSATRAPAAAATKVPAEGRYQSPSTHPLSKVVVLRGDSCKARMLSYLIPTLEKVHQESQRLRYNTIPPAARPSKRPRGSAPPSVTALHHPASTTTSLPIQGTESNHTRTSNLVGPSRVLAVVLAPSTEQAAVIHELAFEMCEQYDPGIKVQLVHGGGDILDDVMALRRRCPDILVATPGRLHQLLTEYQTQLQHLHLPAPTFTSWERDPLSHYDRLSSSPVPSMLMGRHGGGGSRGKSSRGSSMKTNNKIHEHTHEGTADPLWESTDISMTMSENMGVEAPPVIKDQLQVQRRFSSSHQLSSSDDSNQPSDDVQHGMPLVILDNADLALGWPLMRSKLSSILRLLSPTQLILCCTSLTSHVEQQARAAANMMQAGVISSISPSSSYKLHDHDHGVDHESLMKYRLPQENTHPTSGPSVHITPTMNDAGQLQPLFSTPHDIRTSNSPASSSESSGIVSSSSSRRWQEVLPRLIVIEAPPHLQHSSPIAFHHDGSGALSMHVGRALVPEHPTISSGSPSSPLCHNGHSEQHNGLQQFVPQRQYIKSLVVPAEELIVQLYGLVRHHGQRARERGPLGLKALVLCPTAYCTRLYRKLFQLLGAPALDISSRTPQERRVAALQLLRSYAVSGGKGRNRNDDTSEQTVDLEDGSRTRNNAVIDEQEGHISHVTDLIIFATDVVLNGVDLPRMDLVVQLGCCKSIGTMERRLEVSTSASSSYSLAAGGSSNGTEHVVMLLPEEEAFYRTLCSSLMQSASIYHENPTHTPFIQKGGGSGGRRQWSFERTLTPAPPRLMSMLQNSLLQVVKKATTASGRSTKKDPTRGNGMGTKETTTDSAAAKQHPGSTSPERDGVTSIRPGQSLDPKKMNSFDGPVIFKEPAGRHSVSSGDVPRTEVNVMLTTAYLSMMSHYMAHPALMMGETNGTALSYIGVSDPQEQARRKAAHMVNDWYLGISGRPSKDHVMVPFDLAERMRIVGIPGISISRTRSRRLLRFAVE</sequence>
<feature type="region of interest" description="Disordered" evidence="5">
    <location>
        <begin position="305"/>
        <end position="332"/>
    </location>
</feature>
<keyword evidence="2 4" id="KW-0378">Hydrolase</keyword>
<feature type="compositionally biased region" description="Low complexity" evidence="5">
    <location>
        <begin position="751"/>
        <end position="768"/>
    </location>
</feature>
<feature type="compositionally biased region" description="Polar residues" evidence="5">
    <location>
        <begin position="15"/>
        <end position="24"/>
    </location>
</feature>
<feature type="compositionally biased region" description="Low complexity" evidence="5">
    <location>
        <begin position="279"/>
        <end position="289"/>
    </location>
</feature>
<accession>A0A250XEC6</accession>
<keyword evidence="1 4" id="KW-0547">Nucleotide-binding</keyword>
<feature type="region of interest" description="Disordered" evidence="5">
    <location>
        <begin position="934"/>
        <end position="954"/>
    </location>
</feature>
<feature type="compositionally biased region" description="Basic and acidic residues" evidence="5">
    <location>
        <begin position="557"/>
        <end position="566"/>
    </location>
</feature>
<evidence type="ECO:0000313" key="8">
    <source>
        <dbReference type="Proteomes" id="UP000232323"/>
    </source>
</evidence>
<reference evidence="7 8" key="1">
    <citation type="submission" date="2017-08" db="EMBL/GenBank/DDBJ databases">
        <title>Acidophilic green algal genome provides insights into adaptation to an acidic environment.</title>
        <authorList>
            <person name="Hirooka S."/>
            <person name="Hirose Y."/>
            <person name="Kanesaki Y."/>
            <person name="Higuchi S."/>
            <person name="Fujiwara T."/>
            <person name="Onuma R."/>
            <person name="Era A."/>
            <person name="Ohbayashi R."/>
            <person name="Uzuka A."/>
            <person name="Nozaki H."/>
            <person name="Yoshikawa H."/>
            <person name="Miyagishima S.Y."/>
        </authorList>
    </citation>
    <scope>NUCLEOTIDE SEQUENCE [LARGE SCALE GENOMIC DNA]</scope>
    <source>
        <strain evidence="7 8">NIES-2499</strain>
    </source>
</reference>
<feature type="region of interest" description="Disordered" evidence="5">
    <location>
        <begin position="374"/>
        <end position="418"/>
    </location>
</feature>
<comment type="caution">
    <text evidence="7">The sequence shown here is derived from an EMBL/GenBank/DDBJ whole genome shotgun (WGS) entry which is preliminary data.</text>
</comment>
<feature type="region of interest" description="Disordered" evidence="5">
    <location>
        <begin position="1110"/>
        <end position="1192"/>
    </location>
</feature>
<keyword evidence="8" id="KW-1185">Reference proteome</keyword>
<organism evidence="7 8">
    <name type="scientific">Chlamydomonas eustigma</name>
    <dbReference type="NCBI Taxonomy" id="1157962"/>
    <lineage>
        <taxon>Eukaryota</taxon>
        <taxon>Viridiplantae</taxon>
        <taxon>Chlorophyta</taxon>
        <taxon>core chlorophytes</taxon>
        <taxon>Chlorophyceae</taxon>
        <taxon>CS clade</taxon>
        <taxon>Chlamydomonadales</taxon>
        <taxon>Chlamydomonadaceae</taxon>
        <taxon>Chlamydomonas</taxon>
    </lineage>
</organism>
<evidence type="ECO:0000256" key="5">
    <source>
        <dbReference type="SAM" id="MobiDB-lite"/>
    </source>
</evidence>
<dbReference type="EMBL" id="BEGY01000065">
    <property type="protein sequence ID" value="GAX81438.1"/>
    <property type="molecule type" value="Genomic_DNA"/>
</dbReference>
<evidence type="ECO:0000259" key="6">
    <source>
        <dbReference type="Pfam" id="PF00270"/>
    </source>
</evidence>